<organism evidence="1 2">
    <name type="scientific">Prosthecobacter fluviatilis</name>
    <dbReference type="NCBI Taxonomy" id="445931"/>
    <lineage>
        <taxon>Bacteria</taxon>
        <taxon>Pseudomonadati</taxon>
        <taxon>Verrucomicrobiota</taxon>
        <taxon>Verrucomicrobiia</taxon>
        <taxon>Verrucomicrobiales</taxon>
        <taxon>Verrucomicrobiaceae</taxon>
        <taxon>Prosthecobacter</taxon>
    </lineage>
</organism>
<dbReference type="PANTHER" id="PTHR33639:SF2">
    <property type="entry name" value="DUF393 DOMAIN-CONTAINING PROTEIN"/>
    <property type="match status" value="1"/>
</dbReference>
<dbReference type="InterPro" id="IPR052927">
    <property type="entry name" value="DCC_oxidoreductase"/>
</dbReference>
<dbReference type="Proteomes" id="UP001596052">
    <property type="component" value="Unassembled WGS sequence"/>
</dbReference>
<protein>
    <submittedName>
        <fullName evidence="1">Thiol-disulfide oxidoreductase DCC family protein</fullName>
    </submittedName>
</protein>
<dbReference type="PANTHER" id="PTHR33639">
    <property type="entry name" value="THIOL-DISULFIDE OXIDOREDUCTASE DCC"/>
    <property type="match status" value="1"/>
</dbReference>
<evidence type="ECO:0000313" key="2">
    <source>
        <dbReference type="Proteomes" id="UP001596052"/>
    </source>
</evidence>
<sequence length="138" mass="15588">MPHYDPSRDHLLLFDGICHLCDASVRFIVKRDLQAKIKFAPIQSPLGSQLYAQHGLDPAAPDTMLFITPRGAFKASDAALEIARTLGGPWKLALIFKLLPRALRDAAYGFISRNRYRWFGKDESCMMPTPELKARMLE</sequence>
<reference evidence="2" key="1">
    <citation type="journal article" date="2019" name="Int. J. Syst. Evol. Microbiol.">
        <title>The Global Catalogue of Microorganisms (GCM) 10K type strain sequencing project: providing services to taxonomists for standard genome sequencing and annotation.</title>
        <authorList>
            <consortium name="The Broad Institute Genomics Platform"/>
            <consortium name="The Broad Institute Genome Sequencing Center for Infectious Disease"/>
            <person name="Wu L."/>
            <person name="Ma J."/>
        </authorList>
    </citation>
    <scope>NUCLEOTIDE SEQUENCE [LARGE SCALE GENOMIC DNA]</scope>
    <source>
        <strain evidence="2">CGMCC 4.1469</strain>
    </source>
</reference>
<name>A0ABW0KVL8_9BACT</name>
<dbReference type="RefSeq" id="WP_377170795.1">
    <property type="nucleotide sequence ID" value="NZ_JBHSMQ010000010.1"/>
</dbReference>
<comment type="caution">
    <text evidence="1">The sequence shown here is derived from an EMBL/GenBank/DDBJ whole genome shotgun (WGS) entry which is preliminary data.</text>
</comment>
<dbReference type="EMBL" id="JBHSMQ010000010">
    <property type="protein sequence ID" value="MFC5457464.1"/>
    <property type="molecule type" value="Genomic_DNA"/>
</dbReference>
<keyword evidence="2" id="KW-1185">Reference proteome</keyword>
<dbReference type="InterPro" id="IPR007263">
    <property type="entry name" value="DCC1-like"/>
</dbReference>
<accession>A0ABW0KVL8</accession>
<gene>
    <name evidence="1" type="ORF">ACFQDI_21535</name>
</gene>
<dbReference type="Pfam" id="PF04134">
    <property type="entry name" value="DCC1-like"/>
    <property type="match status" value="1"/>
</dbReference>
<proteinExistence type="predicted"/>
<evidence type="ECO:0000313" key="1">
    <source>
        <dbReference type="EMBL" id="MFC5457464.1"/>
    </source>
</evidence>